<evidence type="ECO:0000256" key="4">
    <source>
        <dbReference type="PIRSR" id="PIRSR000097-1"/>
    </source>
</evidence>
<sequence>MELLDDGNPKIFFGSMEYIDGREPEDIYEATIENLKQGIRHIDCAELYSESIPHVAKALIDSGVPRNEIFFCTKIKGLPVGDYRQINARVQNHISALGLEYVDLLLIHWPGPSDCDFNSTIEIFSSKASWEYFDQNIDEAWGNAKRLKQDGLAQRIGVSNFYQIHLERMPGTPYANQIYIDITHPEYECVEFMLAKGIHVLAYRSLVFLGAVELAAAMGDTTFSSLTELVEKTHADCVQQVVIAWLLARGCSVVLKSSSKPHIISNSKAYDLIEAIDVRSIKEFSKDSNNDIVTMCGGADEYANVFRSHNSI</sequence>
<protein>
    <recommendedName>
        <fullName evidence="7">NADP-dependent oxidoreductase domain-containing protein</fullName>
    </recommendedName>
</protein>
<evidence type="ECO:0000256" key="5">
    <source>
        <dbReference type="PIRSR" id="PIRSR000097-2"/>
    </source>
</evidence>
<dbReference type="PRINTS" id="PR00069">
    <property type="entry name" value="ALDKETRDTASE"/>
</dbReference>
<name>A0A7S3LM28_9STRA</name>
<feature type="domain" description="NADP-dependent oxidoreductase" evidence="7">
    <location>
        <begin position="10"/>
        <end position="272"/>
    </location>
</feature>
<comment type="similarity">
    <text evidence="1">Belongs to the aldo/keto reductase family.</text>
</comment>
<dbReference type="PANTHER" id="PTHR43827">
    <property type="entry name" value="2,5-DIKETO-D-GLUCONIC ACID REDUCTASE"/>
    <property type="match status" value="1"/>
</dbReference>
<feature type="active site" description="Proton donor" evidence="4">
    <location>
        <position position="48"/>
    </location>
</feature>
<evidence type="ECO:0000259" key="7">
    <source>
        <dbReference type="Pfam" id="PF00248"/>
    </source>
</evidence>
<accession>A0A7S3LM28</accession>
<dbReference type="AlphaFoldDB" id="A0A7S3LM28"/>
<dbReference type="InterPro" id="IPR023210">
    <property type="entry name" value="NADP_OxRdtase_dom"/>
</dbReference>
<feature type="binding site" evidence="5">
    <location>
        <position position="108"/>
    </location>
    <ligand>
        <name>substrate</name>
    </ligand>
</feature>
<dbReference type="Pfam" id="PF00248">
    <property type="entry name" value="Aldo_ket_red"/>
    <property type="match status" value="1"/>
</dbReference>
<dbReference type="CDD" id="cd19071">
    <property type="entry name" value="AKR_AKR1-5-like"/>
    <property type="match status" value="1"/>
</dbReference>
<gene>
    <name evidence="8" type="ORF">ASTO00021_LOCUS4514</name>
</gene>
<keyword evidence="2" id="KW-0521">NADP</keyword>
<proteinExistence type="inferred from homology"/>
<dbReference type="Gene3D" id="3.20.20.100">
    <property type="entry name" value="NADP-dependent oxidoreductase domain"/>
    <property type="match status" value="1"/>
</dbReference>
<organism evidence="8">
    <name type="scientific">Aplanochytrium stocchinoi</name>
    <dbReference type="NCBI Taxonomy" id="215587"/>
    <lineage>
        <taxon>Eukaryota</taxon>
        <taxon>Sar</taxon>
        <taxon>Stramenopiles</taxon>
        <taxon>Bigyra</taxon>
        <taxon>Labyrinthulomycetes</taxon>
        <taxon>Thraustochytrida</taxon>
        <taxon>Thraustochytriidae</taxon>
        <taxon>Aplanochytrium</taxon>
    </lineage>
</organism>
<reference evidence="8" key="1">
    <citation type="submission" date="2021-01" db="EMBL/GenBank/DDBJ databases">
        <authorList>
            <person name="Corre E."/>
            <person name="Pelletier E."/>
            <person name="Niang G."/>
            <person name="Scheremetjew M."/>
            <person name="Finn R."/>
            <person name="Kale V."/>
            <person name="Holt S."/>
            <person name="Cochrane G."/>
            <person name="Meng A."/>
            <person name="Brown T."/>
            <person name="Cohen L."/>
        </authorList>
    </citation>
    <scope>NUCLEOTIDE SEQUENCE</scope>
    <source>
        <strain evidence="8">GSBS06</strain>
    </source>
</reference>
<evidence type="ECO:0000256" key="6">
    <source>
        <dbReference type="PIRSR" id="PIRSR000097-3"/>
    </source>
</evidence>
<evidence type="ECO:0000256" key="3">
    <source>
        <dbReference type="ARBA" id="ARBA00023002"/>
    </source>
</evidence>
<dbReference type="InterPro" id="IPR020471">
    <property type="entry name" value="AKR"/>
</dbReference>
<evidence type="ECO:0000256" key="1">
    <source>
        <dbReference type="ARBA" id="ARBA00007905"/>
    </source>
</evidence>
<keyword evidence="3" id="KW-0560">Oxidoreductase</keyword>
<dbReference type="PANTHER" id="PTHR43827:SF3">
    <property type="entry name" value="NADP-DEPENDENT OXIDOREDUCTASE DOMAIN-CONTAINING PROTEIN"/>
    <property type="match status" value="1"/>
</dbReference>
<feature type="site" description="Lowers pKa of active site Tyr" evidence="6">
    <location>
        <position position="74"/>
    </location>
</feature>
<dbReference type="EMBL" id="HBIN01006199">
    <property type="protein sequence ID" value="CAE0434210.1"/>
    <property type="molecule type" value="Transcribed_RNA"/>
</dbReference>
<evidence type="ECO:0000256" key="2">
    <source>
        <dbReference type="ARBA" id="ARBA00022857"/>
    </source>
</evidence>
<dbReference type="InterPro" id="IPR036812">
    <property type="entry name" value="NAD(P)_OxRdtase_dom_sf"/>
</dbReference>
<evidence type="ECO:0000313" key="8">
    <source>
        <dbReference type="EMBL" id="CAE0434210.1"/>
    </source>
</evidence>
<dbReference type="SUPFAM" id="SSF51430">
    <property type="entry name" value="NAD(P)-linked oxidoreductase"/>
    <property type="match status" value="1"/>
</dbReference>
<dbReference type="PIRSF" id="PIRSF000097">
    <property type="entry name" value="AKR"/>
    <property type="match status" value="1"/>
</dbReference>
<dbReference type="GO" id="GO:0016616">
    <property type="term" value="F:oxidoreductase activity, acting on the CH-OH group of donors, NAD or NADP as acceptor"/>
    <property type="evidence" value="ECO:0007669"/>
    <property type="project" value="UniProtKB-ARBA"/>
</dbReference>